<evidence type="ECO:0008006" key="11">
    <source>
        <dbReference type="Google" id="ProtNLM"/>
    </source>
</evidence>
<evidence type="ECO:0000256" key="4">
    <source>
        <dbReference type="ARBA" id="ARBA00022801"/>
    </source>
</evidence>
<evidence type="ECO:0000256" key="6">
    <source>
        <dbReference type="SAM" id="SignalP"/>
    </source>
</evidence>
<reference evidence="9 10" key="2">
    <citation type="submission" date="2024-10" db="EMBL/GenBank/DDBJ databases">
        <authorList>
            <person name="Ryan C."/>
        </authorList>
    </citation>
    <scope>NUCLEOTIDE SEQUENCE [LARGE SCALE GENOMIC DNA]</scope>
</reference>
<keyword evidence="3" id="KW-0064">Aspartyl protease</keyword>
<evidence type="ECO:0000259" key="7">
    <source>
        <dbReference type="Pfam" id="PF14541"/>
    </source>
</evidence>
<dbReference type="InterPro" id="IPR032799">
    <property type="entry name" value="TAXi_C"/>
</dbReference>
<keyword evidence="4" id="KW-0378">Hydrolase</keyword>
<dbReference type="SUPFAM" id="SSF50630">
    <property type="entry name" value="Acid proteases"/>
    <property type="match status" value="1"/>
</dbReference>
<dbReference type="InterPro" id="IPR032861">
    <property type="entry name" value="TAXi_N"/>
</dbReference>
<feature type="chain" id="PRO_5044837944" description="Peptidase A1 domain-containing protein" evidence="6">
    <location>
        <begin position="23"/>
        <end position="357"/>
    </location>
</feature>
<feature type="signal peptide" evidence="6">
    <location>
        <begin position="1"/>
        <end position="22"/>
    </location>
</feature>
<protein>
    <recommendedName>
        <fullName evidence="11">Peptidase A1 domain-containing protein</fullName>
    </recommendedName>
</protein>
<dbReference type="Gene3D" id="2.40.70.10">
    <property type="entry name" value="Acid Proteases"/>
    <property type="match status" value="2"/>
</dbReference>
<sequence>MAPPSLLVMLACAVLSASGATGLRIRLTRIPSIANPDAAASELILEALRHDMSRNGRLVGRELASSDTTITAPTRNDGDGGLQYLMTLAILDTGSNVIMTQCAPCGTECGFGPSAPLYDPSASTTVAELPCNSSLRAGICVTTADYGAPPGCPCSHKQSYGEGWVIYTLAMETLTFGSTAVPGMAFSCINSSCGDWGGAAGKVGLGRGNLSLVKQLLAGRFSYCLTPYHDGNGTSTLLIGPAATLDGTTGAISSTPFVAGPSEGTKSTLYYLNLTGISIGSTLLPIPADAFALSADGGGRIIIDSGWTTTSLVDVAYQRVRAEILSLVKLQPIDAPLTKLELCFNASGESATWPSHA</sequence>
<evidence type="ECO:0000256" key="3">
    <source>
        <dbReference type="ARBA" id="ARBA00022750"/>
    </source>
</evidence>
<dbReference type="Proteomes" id="UP001497457">
    <property type="component" value="Chromosome 23rd"/>
</dbReference>
<feature type="domain" description="Xylanase inhibitor N-terminal" evidence="8">
    <location>
        <begin position="88"/>
        <end position="240"/>
    </location>
</feature>
<accession>A0ABC9AX21</accession>
<evidence type="ECO:0000313" key="9">
    <source>
        <dbReference type="EMBL" id="CAL4987996.1"/>
    </source>
</evidence>
<dbReference type="Pfam" id="PF14541">
    <property type="entry name" value="TAXi_C"/>
    <property type="match status" value="1"/>
</dbReference>
<keyword evidence="6" id="KW-0732">Signal</keyword>
<dbReference type="CDD" id="cd05476">
    <property type="entry name" value="pepsin_A_like_plant"/>
    <property type="match status" value="1"/>
</dbReference>
<evidence type="ECO:0000313" key="10">
    <source>
        <dbReference type="Proteomes" id="UP001497457"/>
    </source>
</evidence>
<reference evidence="10" key="1">
    <citation type="submission" date="2024-06" db="EMBL/GenBank/DDBJ databases">
        <authorList>
            <person name="Ryan C."/>
        </authorList>
    </citation>
    <scope>NUCLEOTIDE SEQUENCE [LARGE SCALE GENOMIC DNA]</scope>
</reference>
<name>A0ABC9AX21_9POAL</name>
<dbReference type="AlphaFoldDB" id="A0ABC9AX21"/>
<dbReference type="GO" id="GO:0006508">
    <property type="term" value="P:proteolysis"/>
    <property type="evidence" value="ECO:0007669"/>
    <property type="project" value="UniProtKB-KW"/>
</dbReference>
<keyword evidence="5" id="KW-0325">Glycoprotein</keyword>
<dbReference type="InterPro" id="IPR034161">
    <property type="entry name" value="Pepsin-like_plant"/>
</dbReference>
<dbReference type="PANTHER" id="PTHR47967">
    <property type="entry name" value="OS07G0603500 PROTEIN-RELATED"/>
    <property type="match status" value="1"/>
</dbReference>
<keyword evidence="2" id="KW-0645">Protease</keyword>
<dbReference type="PANTHER" id="PTHR47967:SF45">
    <property type="entry name" value="OS07G0533800 PROTEIN"/>
    <property type="match status" value="1"/>
</dbReference>
<evidence type="ECO:0000256" key="5">
    <source>
        <dbReference type="ARBA" id="ARBA00023180"/>
    </source>
</evidence>
<dbReference type="Pfam" id="PF14543">
    <property type="entry name" value="TAXi_N"/>
    <property type="match status" value="1"/>
</dbReference>
<dbReference type="GO" id="GO:0004190">
    <property type="term" value="F:aspartic-type endopeptidase activity"/>
    <property type="evidence" value="ECO:0007669"/>
    <property type="project" value="UniProtKB-KW"/>
</dbReference>
<evidence type="ECO:0000256" key="1">
    <source>
        <dbReference type="ARBA" id="ARBA00007447"/>
    </source>
</evidence>
<dbReference type="EMBL" id="OZ075133">
    <property type="protein sequence ID" value="CAL4987996.1"/>
    <property type="molecule type" value="Genomic_DNA"/>
</dbReference>
<proteinExistence type="inferred from homology"/>
<dbReference type="InterPro" id="IPR021109">
    <property type="entry name" value="Peptidase_aspartic_dom_sf"/>
</dbReference>
<keyword evidence="10" id="KW-1185">Reference proteome</keyword>
<comment type="similarity">
    <text evidence="1">Belongs to the peptidase A1 family.</text>
</comment>
<gene>
    <name evidence="9" type="ORF">URODEC1_LOCUS59065</name>
</gene>
<evidence type="ECO:0000256" key="2">
    <source>
        <dbReference type="ARBA" id="ARBA00022670"/>
    </source>
</evidence>
<organism evidence="9 10">
    <name type="scientific">Urochloa decumbens</name>
    <dbReference type="NCBI Taxonomy" id="240449"/>
    <lineage>
        <taxon>Eukaryota</taxon>
        <taxon>Viridiplantae</taxon>
        <taxon>Streptophyta</taxon>
        <taxon>Embryophyta</taxon>
        <taxon>Tracheophyta</taxon>
        <taxon>Spermatophyta</taxon>
        <taxon>Magnoliopsida</taxon>
        <taxon>Liliopsida</taxon>
        <taxon>Poales</taxon>
        <taxon>Poaceae</taxon>
        <taxon>PACMAD clade</taxon>
        <taxon>Panicoideae</taxon>
        <taxon>Panicodae</taxon>
        <taxon>Paniceae</taxon>
        <taxon>Melinidinae</taxon>
        <taxon>Urochloa</taxon>
    </lineage>
</organism>
<evidence type="ECO:0000259" key="8">
    <source>
        <dbReference type="Pfam" id="PF14543"/>
    </source>
</evidence>
<dbReference type="InterPro" id="IPR051708">
    <property type="entry name" value="Plant_Aspart_Prot_A1"/>
</dbReference>
<feature type="domain" description="Xylanase inhibitor C-terminal" evidence="7">
    <location>
        <begin position="270"/>
        <end position="348"/>
    </location>
</feature>